<protein>
    <recommendedName>
        <fullName evidence="3">PKD domain-containing protein</fullName>
    </recommendedName>
</protein>
<gene>
    <name evidence="1" type="ORF">GCM10009430_35270</name>
</gene>
<comment type="caution">
    <text evidence="1">The sequence shown here is derived from an EMBL/GenBank/DDBJ whole genome shotgun (WGS) entry which is preliminary data.</text>
</comment>
<accession>A0ABP3U8V1</accession>
<evidence type="ECO:0000313" key="2">
    <source>
        <dbReference type="Proteomes" id="UP001501758"/>
    </source>
</evidence>
<sequence length="469" mass="52598">MLSGCVNDDSFFPEENNNNVVSSTSLVTVLTNFGSDNSFISENEQCFRFVYPITLGYNTDSTITIDSYDGLVDVIASQGPNFNITGLQFPVSIVFKNTDVTVSLSNEASLFNVLSECEFDTVRDDFDQFFNSCFKFDYPITMLDNGGVEIEISSDEAFQTFYQSQGALYQPNFKFPITLLVGANLERTTIDTYFGYYRIISTCETRCPQLDFTSELTDTFNLGYRFEASFPDIETIGTYEWFIDGQFIEVDGPNVQGDNLLLRDFDGPGTYVVCIKAETPECPEGIEVCKNIEVAEFCPDLNFSFEQEQGTLQYNFTASFTGIEELTYEWFVDNEVVEQDGGGNGDNVFVTELTPGVHQVCIKTTTPSCPNGAEECREILVDPICPNLFFSFEQEGNTNGYNFTADFQDIGNVNYQWEIDGQIQEQDGGPTGDNIFFFQFDPGTYVVCITAETETCPQGTQFCEEIVIE</sequence>
<reference evidence="2" key="1">
    <citation type="journal article" date="2019" name="Int. J. Syst. Evol. Microbiol.">
        <title>The Global Catalogue of Microorganisms (GCM) 10K type strain sequencing project: providing services to taxonomists for standard genome sequencing and annotation.</title>
        <authorList>
            <consortium name="The Broad Institute Genomics Platform"/>
            <consortium name="The Broad Institute Genome Sequencing Center for Infectious Disease"/>
            <person name="Wu L."/>
            <person name="Ma J."/>
        </authorList>
    </citation>
    <scope>NUCLEOTIDE SEQUENCE [LARGE SCALE GENOMIC DNA]</scope>
    <source>
        <strain evidence="2">JCM 15974</strain>
    </source>
</reference>
<proteinExistence type="predicted"/>
<name>A0ABP3U8V1_9FLAO</name>
<keyword evidence="2" id="KW-1185">Reference proteome</keyword>
<organism evidence="1 2">
    <name type="scientific">Aquimarina litoralis</name>
    <dbReference type="NCBI Taxonomy" id="584605"/>
    <lineage>
        <taxon>Bacteria</taxon>
        <taxon>Pseudomonadati</taxon>
        <taxon>Bacteroidota</taxon>
        <taxon>Flavobacteriia</taxon>
        <taxon>Flavobacteriales</taxon>
        <taxon>Flavobacteriaceae</taxon>
        <taxon>Aquimarina</taxon>
    </lineage>
</organism>
<evidence type="ECO:0008006" key="3">
    <source>
        <dbReference type="Google" id="ProtNLM"/>
    </source>
</evidence>
<dbReference type="Proteomes" id="UP001501758">
    <property type="component" value="Unassembled WGS sequence"/>
</dbReference>
<evidence type="ECO:0000313" key="1">
    <source>
        <dbReference type="EMBL" id="GAA0727329.1"/>
    </source>
</evidence>
<dbReference type="EMBL" id="BAAAGE010000003">
    <property type="protein sequence ID" value="GAA0727329.1"/>
    <property type="molecule type" value="Genomic_DNA"/>
</dbReference>